<reference evidence="7" key="1">
    <citation type="submission" date="2025-08" db="UniProtKB">
        <authorList>
            <consortium name="RefSeq"/>
        </authorList>
    </citation>
    <scope>IDENTIFICATION</scope>
    <source>
        <strain evidence="7">Aabys</strain>
        <tissue evidence="7">Whole body</tissue>
    </source>
</reference>
<keyword evidence="5" id="KW-1133">Transmembrane helix</keyword>
<evidence type="ECO:0000256" key="4">
    <source>
        <dbReference type="RuleBase" id="RU003718"/>
    </source>
</evidence>
<dbReference type="Proteomes" id="UP001652621">
    <property type="component" value="Unplaced"/>
</dbReference>
<sequence length="556" mass="63910">MSPIPKESLGCWFVEWLYHPKHITCLTACTLLLFLLLTCCGSGTNEVEGARILAVYAFPGKSHYGMHSALIKELVQRGHQVTMIAAFSLKNLNLGANYTEILIEPVYDFWSDVMDFFKTDNIFELTDMGNLQYYKMMDIIAFSTTEHALKQPKVQALINDPQPRGKFDLLLCEQFYQEPFLALSRVYDVPVVTSSTLGFESRMSQMMGVIMPWSFVPHTFSPYSDRMNFFERLMNSFYSLTEDIIREYDYFPKMDTMMRKYFGHLNVEIPSVSKLEKNISVAMVNSYTPLSTTRPLVPGMIAVGGLHIYPNKKLPQELQTFLDGAVDGAIFFSLGSNVQSKDMPYEKMRIFLDVFGSMRQRVIWKFENDSIPDMPKNILIRKWLPQSDILAHPNVKVFITHGGLFGTQEGVYHGVPMLGIPIYCDQHLNMRKAEQSGYAIKLHFPTINREVLKESLNKLIHDPQYRNNVQRYSNVFRDRPMGARETAVYWIEYVIRHKGATHIRSAGLDLKWYQFYLLDVIAFAVAVPLLVIALAVFVLRKVLRRAGKSPKKVKEN</sequence>
<dbReference type="CDD" id="cd03784">
    <property type="entry name" value="GT1_Gtf-like"/>
    <property type="match status" value="1"/>
</dbReference>
<dbReference type="Pfam" id="PF00201">
    <property type="entry name" value="UDPGT"/>
    <property type="match status" value="1"/>
</dbReference>
<evidence type="ECO:0000256" key="3">
    <source>
        <dbReference type="ARBA" id="ARBA00022679"/>
    </source>
</evidence>
<proteinExistence type="inferred from homology"/>
<accession>A0ABM3URB6</accession>
<gene>
    <name evidence="7" type="primary">LOC101890271</name>
</gene>
<keyword evidence="2 4" id="KW-0328">Glycosyltransferase</keyword>
<dbReference type="PROSITE" id="PS00375">
    <property type="entry name" value="UDPGT"/>
    <property type="match status" value="1"/>
</dbReference>
<dbReference type="RefSeq" id="XP_058976073.1">
    <property type="nucleotide sequence ID" value="XM_059120090.1"/>
</dbReference>
<evidence type="ECO:0000256" key="5">
    <source>
        <dbReference type="SAM" id="Phobius"/>
    </source>
</evidence>
<keyword evidence="3 4" id="KW-0808">Transferase</keyword>
<organism evidence="6 7">
    <name type="scientific">Musca domestica</name>
    <name type="common">House fly</name>
    <dbReference type="NCBI Taxonomy" id="7370"/>
    <lineage>
        <taxon>Eukaryota</taxon>
        <taxon>Metazoa</taxon>
        <taxon>Ecdysozoa</taxon>
        <taxon>Arthropoda</taxon>
        <taxon>Hexapoda</taxon>
        <taxon>Insecta</taxon>
        <taxon>Pterygota</taxon>
        <taxon>Neoptera</taxon>
        <taxon>Endopterygota</taxon>
        <taxon>Diptera</taxon>
        <taxon>Brachycera</taxon>
        <taxon>Muscomorpha</taxon>
        <taxon>Muscoidea</taxon>
        <taxon>Muscidae</taxon>
        <taxon>Musca</taxon>
    </lineage>
</organism>
<comment type="similarity">
    <text evidence="1 4">Belongs to the UDP-glycosyltransferase family.</text>
</comment>
<dbReference type="SUPFAM" id="SSF53756">
    <property type="entry name" value="UDP-Glycosyltransferase/glycogen phosphorylase"/>
    <property type="match status" value="1"/>
</dbReference>
<dbReference type="InterPro" id="IPR002213">
    <property type="entry name" value="UDP_glucos_trans"/>
</dbReference>
<dbReference type="PANTHER" id="PTHR48043">
    <property type="entry name" value="EG:EG0003.4 PROTEIN-RELATED"/>
    <property type="match status" value="1"/>
</dbReference>
<dbReference type="InterPro" id="IPR035595">
    <property type="entry name" value="UDP_glycos_trans_CS"/>
</dbReference>
<dbReference type="GeneID" id="101890271"/>
<dbReference type="Gene3D" id="3.40.50.2000">
    <property type="entry name" value="Glycogen Phosphorylase B"/>
    <property type="match status" value="2"/>
</dbReference>
<keyword evidence="5" id="KW-0472">Membrane</keyword>
<feature type="transmembrane region" description="Helical" evidence="5">
    <location>
        <begin position="515"/>
        <end position="539"/>
    </location>
</feature>
<evidence type="ECO:0000256" key="2">
    <source>
        <dbReference type="ARBA" id="ARBA00022676"/>
    </source>
</evidence>
<evidence type="ECO:0000313" key="7">
    <source>
        <dbReference type="RefSeq" id="XP_058976073.1"/>
    </source>
</evidence>
<dbReference type="InterPro" id="IPR050271">
    <property type="entry name" value="UDP-glycosyltransferase"/>
</dbReference>
<protein>
    <submittedName>
        <fullName evidence="7">UDP-glycosyltransferase UGT5 isoform X1</fullName>
    </submittedName>
</protein>
<keyword evidence="5" id="KW-0812">Transmembrane</keyword>
<evidence type="ECO:0000256" key="1">
    <source>
        <dbReference type="ARBA" id="ARBA00009995"/>
    </source>
</evidence>
<name>A0ABM3URB6_MUSDO</name>
<keyword evidence="6" id="KW-1185">Reference proteome</keyword>
<evidence type="ECO:0000313" key="6">
    <source>
        <dbReference type="Proteomes" id="UP001652621"/>
    </source>
</evidence>
<dbReference type="PANTHER" id="PTHR48043:SF60">
    <property type="entry name" value="UDP-GLUCURONOSYLTRANSFERASE"/>
    <property type="match status" value="1"/>
</dbReference>